<protein>
    <submittedName>
        <fullName evidence="10">Uncharacterized protein</fullName>
    </submittedName>
</protein>
<dbReference type="Pfam" id="PF00400">
    <property type="entry name" value="WD40"/>
    <property type="match status" value="1"/>
</dbReference>
<comment type="pathway">
    <text evidence="8">tRNA modification; N(7)-methylguanine-tRNA biosynthesis.</text>
</comment>
<evidence type="ECO:0000256" key="7">
    <source>
        <dbReference type="ARBA" id="ARBA00093542"/>
    </source>
</evidence>
<dbReference type="PROSITE" id="PS50294">
    <property type="entry name" value="WD_REPEATS_REGION"/>
    <property type="match status" value="1"/>
</dbReference>
<evidence type="ECO:0000256" key="2">
    <source>
        <dbReference type="ARBA" id="ARBA00022574"/>
    </source>
</evidence>
<evidence type="ECO:0000256" key="8">
    <source>
        <dbReference type="HAMAP-Rule" id="MF_03056"/>
    </source>
</evidence>
<dbReference type="PROSITE" id="PS50082">
    <property type="entry name" value="WD_REPEATS_2"/>
    <property type="match status" value="1"/>
</dbReference>
<keyword evidence="3 8" id="KW-0819">tRNA processing</keyword>
<evidence type="ECO:0000256" key="3">
    <source>
        <dbReference type="ARBA" id="ARBA00022694"/>
    </source>
</evidence>
<dbReference type="Gene3D" id="2.130.10.10">
    <property type="entry name" value="YVTN repeat-like/Quinoprotein amine dehydrogenase"/>
    <property type="match status" value="1"/>
</dbReference>
<dbReference type="GO" id="GO:0005634">
    <property type="term" value="C:nucleus"/>
    <property type="evidence" value="ECO:0007669"/>
    <property type="project" value="UniProtKB-SubCell"/>
</dbReference>
<dbReference type="PANTHER" id="PTHR16288">
    <property type="entry name" value="WD40 REPEAT PROTEIN 4"/>
    <property type="match status" value="1"/>
</dbReference>
<evidence type="ECO:0000256" key="5">
    <source>
        <dbReference type="ARBA" id="ARBA00023242"/>
    </source>
</evidence>
<keyword evidence="4 8" id="KW-0677">Repeat</keyword>
<dbReference type="STRING" id="7102.A0A2A4ITI2"/>
<dbReference type="HAMAP" id="MF_03056">
    <property type="entry name" value="TRM82"/>
    <property type="match status" value="1"/>
</dbReference>
<dbReference type="AlphaFoldDB" id="A0A2A4ITI2"/>
<feature type="repeat" description="WD" evidence="9">
    <location>
        <begin position="164"/>
        <end position="206"/>
    </location>
</feature>
<comment type="function">
    <text evidence="8">Required for the formation of N(7)-methylguanine at position 46 (m7G46) in tRNA. In the complex, it is required to stabilize and induce conformational changes of the catalytic subunit.</text>
</comment>
<evidence type="ECO:0000256" key="6">
    <source>
        <dbReference type="ARBA" id="ARBA00093337"/>
    </source>
</evidence>
<keyword evidence="2 8" id="KW-0853">WD repeat</keyword>
<dbReference type="InterPro" id="IPR028884">
    <property type="entry name" value="Trm82"/>
</dbReference>
<reference evidence="10" key="1">
    <citation type="submission" date="2017-09" db="EMBL/GenBank/DDBJ databases">
        <title>Contemporary evolution of a Lepidopteran species, Heliothis virescens, in response to modern agricultural practices.</title>
        <authorList>
            <person name="Fritz M.L."/>
            <person name="Deyonke A.M."/>
            <person name="Papanicolaou A."/>
            <person name="Micinski S."/>
            <person name="Westbrook J."/>
            <person name="Gould F."/>
        </authorList>
    </citation>
    <scope>NUCLEOTIDE SEQUENCE [LARGE SCALE GENOMIC DNA]</scope>
    <source>
        <strain evidence="10">HvINT-</strain>
        <tissue evidence="10">Whole body</tissue>
    </source>
</reference>
<organism evidence="10">
    <name type="scientific">Heliothis virescens</name>
    <name type="common">Tobacco budworm moth</name>
    <dbReference type="NCBI Taxonomy" id="7102"/>
    <lineage>
        <taxon>Eukaryota</taxon>
        <taxon>Metazoa</taxon>
        <taxon>Ecdysozoa</taxon>
        <taxon>Arthropoda</taxon>
        <taxon>Hexapoda</taxon>
        <taxon>Insecta</taxon>
        <taxon>Pterygota</taxon>
        <taxon>Neoptera</taxon>
        <taxon>Endopterygota</taxon>
        <taxon>Lepidoptera</taxon>
        <taxon>Glossata</taxon>
        <taxon>Ditrysia</taxon>
        <taxon>Noctuoidea</taxon>
        <taxon>Noctuidae</taxon>
        <taxon>Heliothinae</taxon>
        <taxon>Heliothis</taxon>
    </lineage>
</organism>
<comment type="function">
    <text evidence="6">Required for the Mettl1-dependent formation of N(7)-methylguanine at position 46 (m7G46) in tRNA. In the Mettl1-wuho methyltransferase complex, it is required to stabilize and induce conformational changes of the catalytic subunit. Required for binding of nanos mRNA and repression of translation by the mei-P26-bgcn-bam-sxl complex. May cooperate with mei-P26 and nanos to derepress the BMP signaling pathway. May cooperate with mei-P26 to suppress expression of a subset of microRNAs. May cooperate with mei-P26 to regulate bam expression levels in germline cells during gametogenesis. Required to promote mitosis to meiosis transition during gametogenesis. May regulate germline cell division in part by regulating ribosome biogenesis.</text>
</comment>
<keyword evidence="5 8" id="KW-0539">Nucleus</keyword>
<evidence type="ECO:0000313" key="10">
    <source>
        <dbReference type="EMBL" id="PCG62564.1"/>
    </source>
</evidence>
<dbReference type="PROSITE" id="PS00678">
    <property type="entry name" value="WD_REPEATS_1"/>
    <property type="match status" value="1"/>
</dbReference>
<dbReference type="UniPathway" id="UPA00989"/>
<dbReference type="InterPro" id="IPR015943">
    <property type="entry name" value="WD40/YVTN_repeat-like_dom_sf"/>
</dbReference>
<gene>
    <name evidence="10" type="ORF">B5V51_14173</name>
</gene>
<dbReference type="EMBL" id="NWSH01008411">
    <property type="protein sequence ID" value="PCG62564.1"/>
    <property type="molecule type" value="Genomic_DNA"/>
</dbReference>
<accession>A0A2A4ITI2</accession>
<name>A0A2A4ITI2_HELVI</name>
<dbReference type="PANTHER" id="PTHR16288:SF0">
    <property type="entry name" value="TRNA (GUANINE-N(7)-)-METHYLTRANSFERASE NON-CATALYTIC SUBUNIT WDR4"/>
    <property type="match status" value="1"/>
</dbReference>
<dbReference type="InterPro" id="IPR019775">
    <property type="entry name" value="WD40_repeat_CS"/>
</dbReference>
<dbReference type="GO" id="GO:0043527">
    <property type="term" value="C:tRNA methyltransferase complex"/>
    <property type="evidence" value="ECO:0007669"/>
    <property type="project" value="TreeGrafter"/>
</dbReference>
<comment type="similarity">
    <text evidence="8">Belongs to the WD repeat TRM82 family.</text>
</comment>
<dbReference type="GO" id="GO:0106004">
    <property type="term" value="P:tRNA (guanine-N7)-methylation"/>
    <property type="evidence" value="ECO:0007669"/>
    <property type="project" value="UniProtKB-UniRule"/>
</dbReference>
<evidence type="ECO:0000256" key="1">
    <source>
        <dbReference type="ARBA" id="ARBA00004123"/>
    </source>
</evidence>
<dbReference type="SUPFAM" id="SSF50978">
    <property type="entry name" value="WD40 repeat-like"/>
    <property type="match status" value="1"/>
</dbReference>
<proteinExistence type="inferred from homology"/>
<dbReference type="InterPro" id="IPR001680">
    <property type="entry name" value="WD40_rpt"/>
</dbReference>
<comment type="subunit">
    <text evidence="7">Forms a heterodimer with the catalytic subunit Mettl1. Interacts with mei-P26 and weakly interacts with bgcn; required for the function or formation of the mei-P26-bgcn-bam-sxl complex. Interacts with nanos; may be involved in mei-P26-dependent derepression of the BMP signaling pathway. Interacts with Myc; the interaction may be mediated by mei-P26 and may be involved in the regulation of ribosome biogenesis.</text>
</comment>
<comment type="subcellular location">
    <subcellularLocation>
        <location evidence="1 8">Nucleus</location>
    </subcellularLocation>
</comment>
<dbReference type="InterPro" id="IPR036322">
    <property type="entry name" value="WD40_repeat_dom_sf"/>
</dbReference>
<comment type="caution">
    <text evidence="10">The sequence shown here is derived from an EMBL/GenBank/DDBJ whole genome shotgun (WGS) entry which is preliminary data.</text>
</comment>
<dbReference type="SMART" id="SM00320">
    <property type="entry name" value="WD40"/>
    <property type="match status" value="4"/>
</dbReference>
<sequence>MSHLVVTDKYIAVAKELHVDIYDYSVHKTIDIPLTPKQCEKDYISDISISNDSSHLALVTATSKQLIVYDLLQLEREQTFIIPRSASRIRFTVDNTHVLLADKSGDVLIFDIRKENSGTKLLGHLSLLLDVIQSNDTESIISCDRDEKIRVSCYPNTYNIQTYCLGHKEFVNHIEFLPHNDKFLTSSSGDGTIKIWDFNEGRLIHTIDTSNDVNDDQLRQNFINVMDEGGIEVNTLPIVHYTASKLSDTMSVLAATVHTYNSVLIYSTHMIDNQCSHKLEERIKLPRFPSAMKLQNNTLFIYDDTESSIIVYELEESDGKVSVKEKDGIKMFENKNIDSETVESQFESIKVLYKRKFDNVQEYQERKKQRLEKASK</sequence>
<evidence type="ECO:0000256" key="9">
    <source>
        <dbReference type="PROSITE-ProRule" id="PRU00221"/>
    </source>
</evidence>
<evidence type="ECO:0000256" key="4">
    <source>
        <dbReference type="ARBA" id="ARBA00022737"/>
    </source>
</evidence>
<dbReference type="GO" id="GO:0005829">
    <property type="term" value="C:cytosol"/>
    <property type="evidence" value="ECO:0007669"/>
    <property type="project" value="TreeGrafter"/>
</dbReference>